<dbReference type="OrthoDB" id="333550at2759"/>
<evidence type="ECO:0000256" key="2">
    <source>
        <dbReference type="ARBA" id="ARBA00022679"/>
    </source>
</evidence>
<keyword evidence="9" id="KW-1185">Reference proteome</keyword>
<reference evidence="8 9" key="1">
    <citation type="journal article" date="2017" name="Int. J. Parasitol.">
        <title>The genome of the protozoan parasite Cystoisospora suis and a reverse vaccinology approach to identify vaccine candidates.</title>
        <authorList>
            <person name="Palmieri N."/>
            <person name="Shrestha A."/>
            <person name="Ruttkowski B."/>
            <person name="Beck T."/>
            <person name="Vogl C."/>
            <person name="Tomley F."/>
            <person name="Blake D.P."/>
            <person name="Joachim A."/>
        </authorList>
    </citation>
    <scope>NUCLEOTIDE SEQUENCE [LARGE SCALE GENOMIC DNA]</scope>
    <source>
        <strain evidence="8 9">Wien I</strain>
    </source>
</reference>
<keyword evidence="2" id="KW-0808">Transferase</keyword>
<keyword evidence="4 8" id="KW-0418">Kinase</keyword>
<dbReference type="VEuPathDB" id="ToxoDB:CSUI_002921"/>
<keyword evidence="6" id="KW-0732">Signal</keyword>
<dbReference type="Gene3D" id="1.10.510.10">
    <property type="entry name" value="Transferase(Phosphotransferase) domain 1"/>
    <property type="match status" value="1"/>
</dbReference>
<organism evidence="8 9">
    <name type="scientific">Cystoisospora suis</name>
    <dbReference type="NCBI Taxonomy" id="483139"/>
    <lineage>
        <taxon>Eukaryota</taxon>
        <taxon>Sar</taxon>
        <taxon>Alveolata</taxon>
        <taxon>Apicomplexa</taxon>
        <taxon>Conoidasida</taxon>
        <taxon>Coccidia</taxon>
        <taxon>Eucoccidiorida</taxon>
        <taxon>Eimeriorina</taxon>
        <taxon>Sarcocystidae</taxon>
        <taxon>Cystoisospora</taxon>
    </lineage>
</organism>
<evidence type="ECO:0000313" key="8">
    <source>
        <dbReference type="EMBL" id="PHJ23213.1"/>
    </source>
</evidence>
<proteinExistence type="predicted"/>
<dbReference type="PROSITE" id="PS00108">
    <property type="entry name" value="PROTEIN_KINASE_ST"/>
    <property type="match status" value="1"/>
</dbReference>
<dbReference type="GO" id="GO:0005524">
    <property type="term" value="F:ATP binding"/>
    <property type="evidence" value="ECO:0007669"/>
    <property type="project" value="UniProtKB-KW"/>
</dbReference>
<dbReference type="InterPro" id="IPR011009">
    <property type="entry name" value="Kinase-like_dom_sf"/>
</dbReference>
<protein>
    <submittedName>
        <fullName evidence="8">Rhoptry kinase family protein rop35</fullName>
    </submittedName>
</protein>
<evidence type="ECO:0000256" key="5">
    <source>
        <dbReference type="ARBA" id="ARBA00022840"/>
    </source>
</evidence>
<dbReference type="CDD" id="cd00180">
    <property type="entry name" value="PKc"/>
    <property type="match status" value="1"/>
</dbReference>
<dbReference type="Proteomes" id="UP000221165">
    <property type="component" value="Unassembled WGS sequence"/>
</dbReference>
<sequence>MTRFSFLAFVCGLWVLYGACPAAGRPRGGDSDRGAEGLWRRRREVIVILSSVEDLLQDVLALKDDSREELGISTKIFPGTLRRFLREVQACKALLETSWPKDKQGKHIEKPCKNIRFPEVAGRVNAGRQAAPAKAVAGTSEARTKKPEGQTAKLASPVAVKKTAGTKKPATAARSKRSRLAAFGRGAWNVISNLPRSARVLAKRITLITRRKLPLSWKRFVWGLPRTDPAMVPEFKAVLDQLTNKDRTVMLVDRPSPALQKLLAKAAETHKVDSRKGTFQPGQLAVKGRVFNPSGASLVGLEVNGQLRIAPRSAFILPAYGAWVAGLDKSLVKTTEVKEENAPKAIVYMVMPRVRGDVQDYLYESKQPMDFRYTAAEMIYSLYQLHNAGFLHRDIKLMNFFLSYSGHVLLADFDGVWPIGIPVTEEEYMVFTDGYLAPEVDMDQPAVLYTVKSDIYAVGVCLGEFLEARPNVPDAALLKHLSELMTKEDPEKRISLEEAMRHAYFAGIDFETLENMDYPPPMPGDFRLNKTFYNR</sequence>
<keyword evidence="1" id="KW-0723">Serine/threonine-protein kinase</keyword>
<dbReference type="SUPFAM" id="SSF56112">
    <property type="entry name" value="Protein kinase-like (PK-like)"/>
    <property type="match status" value="1"/>
</dbReference>
<dbReference type="PROSITE" id="PS50011">
    <property type="entry name" value="PROTEIN_KINASE_DOM"/>
    <property type="match status" value="1"/>
</dbReference>
<dbReference type="PANTHER" id="PTHR24351">
    <property type="entry name" value="RIBOSOMAL PROTEIN S6 KINASE"/>
    <property type="match status" value="1"/>
</dbReference>
<feature type="signal peptide" evidence="6">
    <location>
        <begin position="1"/>
        <end position="24"/>
    </location>
</feature>
<keyword evidence="5" id="KW-0067">ATP-binding</keyword>
<comment type="caution">
    <text evidence="8">The sequence shown here is derived from an EMBL/GenBank/DDBJ whole genome shotgun (WGS) entry which is preliminary data.</text>
</comment>
<dbReference type="SMART" id="SM00220">
    <property type="entry name" value="S_TKc"/>
    <property type="match status" value="1"/>
</dbReference>
<feature type="chain" id="PRO_5012316012" evidence="6">
    <location>
        <begin position="25"/>
        <end position="535"/>
    </location>
</feature>
<evidence type="ECO:0000256" key="3">
    <source>
        <dbReference type="ARBA" id="ARBA00022741"/>
    </source>
</evidence>
<dbReference type="InterPro" id="IPR008271">
    <property type="entry name" value="Ser/Thr_kinase_AS"/>
</dbReference>
<dbReference type="EMBL" id="MIGC01001237">
    <property type="protein sequence ID" value="PHJ23213.1"/>
    <property type="molecule type" value="Genomic_DNA"/>
</dbReference>
<dbReference type="Pfam" id="PF00069">
    <property type="entry name" value="Pkinase"/>
    <property type="match status" value="1"/>
</dbReference>
<evidence type="ECO:0000256" key="4">
    <source>
        <dbReference type="ARBA" id="ARBA00022777"/>
    </source>
</evidence>
<dbReference type="AlphaFoldDB" id="A0A2C6L7C4"/>
<dbReference type="GeneID" id="94426330"/>
<name>A0A2C6L7C4_9APIC</name>
<gene>
    <name evidence="8" type="ORF">CSUI_002921</name>
</gene>
<feature type="domain" description="Protein kinase" evidence="7">
    <location>
        <begin position="177"/>
        <end position="505"/>
    </location>
</feature>
<dbReference type="InterPro" id="IPR000719">
    <property type="entry name" value="Prot_kinase_dom"/>
</dbReference>
<dbReference type="GO" id="GO:0004674">
    <property type="term" value="F:protein serine/threonine kinase activity"/>
    <property type="evidence" value="ECO:0007669"/>
    <property type="project" value="UniProtKB-KW"/>
</dbReference>
<evidence type="ECO:0000259" key="7">
    <source>
        <dbReference type="PROSITE" id="PS50011"/>
    </source>
</evidence>
<dbReference type="RefSeq" id="XP_067924890.1">
    <property type="nucleotide sequence ID" value="XM_068063119.1"/>
</dbReference>
<accession>A0A2C6L7C4</accession>
<evidence type="ECO:0000256" key="6">
    <source>
        <dbReference type="SAM" id="SignalP"/>
    </source>
</evidence>
<evidence type="ECO:0000256" key="1">
    <source>
        <dbReference type="ARBA" id="ARBA00022527"/>
    </source>
</evidence>
<evidence type="ECO:0000313" key="9">
    <source>
        <dbReference type="Proteomes" id="UP000221165"/>
    </source>
</evidence>
<keyword evidence="3" id="KW-0547">Nucleotide-binding</keyword>